<evidence type="ECO:0000256" key="1">
    <source>
        <dbReference type="SAM" id="MobiDB-lite"/>
    </source>
</evidence>
<organism evidence="2 3">
    <name type="scientific">Dyella japonica DSM 16301</name>
    <dbReference type="NCBI Taxonomy" id="1440762"/>
    <lineage>
        <taxon>Bacteria</taxon>
        <taxon>Pseudomonadati</taxon>
        <taxon>Pseudomonadota</taxon>
        <taxon>Gammaproteobacteria</taxon>
        <taxon>Lysobacterales</taxon>
        <taxon>Rhodanobacteraceae</taxon>
        <taxon>Dyella</taxon>
    </lineage>
</organism>
<feature type="compositionally biased region" description="Basic and acidic residues" evidence="1">
    <location>
        <begin position="122"/>
        <end position="140"/>
    </location>
</feature>
<dbReference type="PATRIC" id="fig|1440762.4.peg.3321"/>
<feature type="compositionally biased region" description="Basic and acidic residues" evidence="1">
    <location>
        <begin position="298"/>
        <end position="312"/>
    </location>
</feature>
<feature type="compositionally biased region" description="Low complexity" evidence="1">
    <location>
        <begin position="279"/>
        <end position="297"/>
    </location>
</feature>
<dbReference type="EMBL" id="JPLA01000006">
    <property type="protein sequence ID" value="KLD65446.1"/>
    <property type="molecule type" value="Genomic_DNA"/>
</dbReference>
<dbReference type="AlphaFoldDB" id="A0A0G9H7I4"/>
<dbReference type="STRING" id="1440762.Y882_02700"/>
<comment type="caution">
    <text evidence="2">The sequence shown here is derived from an EMBL/GenBank/DDBJ whole genome shotgun (WGS) entry which is preliminary data.</text>
</comment>
<feature type="compositionally biased region" description="Low complexity" evidence="1">
    <location>
        <begin position="141"/>
        <end position="150"/>
    </location>
</feature>
<sequence>MVDPWIKLRTKLPKDGRLKIVSRKCHVSTVTVVGALVTLWCLADQHADEFGELYGYTTDDVDAEVGVPGFCEALPSEWVDVSGEWVKLPDYQEHNGTTGKSRAQATKRKRNERAATPVASESRSERDTGVTREEKSREEQSSVGSSSASAMTEEERDAQARGAVDITKALRRVGLMDVHPARPEVLQLVALNITVEQACLTAAELALKKAGMNDNTELHPELLYLLASGATAAQMLLTPDQHTHLKNSVPKVGYLSQTLIGRARDAARQGDTHATVHNSGRGHSRQGSQGGRESLAARSERARREGDARDDGDPFADPV</sequence>
<dbReference type="OrthoDB" id="6107855at2"/>
<feature type="compositionally biased region" description="Polar residues" evidence="1">
    <location>
        <begin position="94"/>
        <end position="104"/>
    </location>
</feature>
<evidence type="ECO:0000313" key="2">
    <source>
        <dbReference type="EMBL" id="KLD65446.1"/>
    </source>
</evidence>
<protein>
    <submittedName>
        <fullName evidence="2">Uncharacterized protein</fullName>
    </submittedName>
</protein>
<feature type="region of interest" description="Disordered" evidence="1">
    <location>
        <begin position="90"/>
        <end position="160"/>
    </location>
</feature>
<dbReference type="Proteomes" id="UP000035481">
    <property type="component" value="Unassembled WGS sequence"/>
</dbReference>
<proteinExistence type="predicted"/>
<name>A0A0G9H7I4_9GAMM</name>
<gene>
    <name evidence="2" type="ORF">Y882_02700</name>
</gene>
<reference evidence="2 3" key="1">
    <citation type="journal article" date="2015" name="Antonie Van Leeuwenhoek">
        <title>A phylogenomic and molecular marker based taxonomic framework for the order Xanthomonadales: proposal to transfer the families Algiphilaceae and Solimonadaceae to the order Nevskiales ord. nov. and to create a new family within the order Xanthomonadales, the family Rhodanobacteraceae fam. nov., containing the genus Rhodanobacter and its closest relatives.</title>
        <authorList>
            <person name="Naushad S."/>
            <person name="Adeolu M."/>
            <person name="Wong S."/>
            <person name="Sohail M."/>
            <person name="Schellhorn H.E."/>
            <person name="Gupta R.S."/>
        </authorList>
    </citation>
    <scope>NUCLEOTIDE SEQUENCE [LARGE SCALE GENOMIC DNA]</scope>
    <source>
        <strain evidence="2 3">DSM 16301</strain>
    </source>
</reference>
<evidence type="ECO:0000313" key="3">
    <source>
        <dbReference type="Proteomes" id="UP000035481"/>
    </source>
</evidence>
<dbReference type="RefSeq" id="WP_046970331.1">
    <property type="nucleotide sequence ID" value="NZ_JPLA01000006.1"/>
</dbReference>
<accession>A0A0G9H7I4</accession>
<feature type="region of interest" description="Disordered" evidence="1">
    <location>
        <begin position="264"/>
        <end position="319"/>
    </location>
</feature>